<dbReference type="Pfam" id="PF26215">
    <property type="entry name" value="HTH_animal"/>
    <property type="match status" value="1"/>
</dbReference>
<dbReference type="InterPro" id="IPR000477">
    <property type="entry name" value="RT_dom"/>
</dbReference>
<gene>
    <name evidence="2" type="ORF">GPM918_LOCUS44198</name>
    <name evidence="3" type="ORF">SRO942_LOCUS45945</name>
</gene>
<dbReference type="PANTHER" id="PTHR21301:SF10">
    <property type="entry name" value="REVERSE TRANSCRIPTASE DOMAIN-CONTAINING PROTEIN"/>
    <property type="match status" value="1"/>
</dbReference>
<dbReference type="Proteomes" id="UP000681722">
    <property type="component" value="Unassembled WGS sequence"/>
</dbReference>
<comment type="caution">
    <text evidence="2">The sequence shown here is derived from an EMBL/GenBank/DDBJ whole genome shotgun (WGS) entry which is preliminary data.</text>
</comment>
<proteinExistence type="predicted"/>
<dbReference type="PROSITE" id="PS50878">
    <property type="entry name" value="RT_POL"/>
    <property type="match status" value="1"/>
</dbReference>
<evidence type="ECO:0000313" key="3">
    <source>
        <dbReference type="EMBL" id="CAF4524919.1"/>
    </source>
</evidence>
<evidence type="ECO:0000313" key="4">
    <source>
        <dbReference type="Proteomes" id="UP000663829"/>
    </source>
</evidence>
<evidence type="ECO:0000259" key="1">
    <source>
        <dbReference type="PROSITE" id="PS50878"/>
    </source>
</evidence>
<dbReference type="InterPro" id="IPR058912">
    <property type="entry name" value="HTH_animal"/>
</dbReference>
<dbReference type="PANTHER" id="PTHR21301">
    <property type="entry name" value="REVERSE TRANSCRIPTASE"/>
    <property type="match status" value="1"/>
</dbReference>
<dbReference type="AlphaFoldDB" id="A0A816CZK7"/>
<organism evidence="2 4">
    <name type="scientific">Didymodactylos carnosus</name>
    <dbReference type="NCBI Taxonomy" id="1234261"/>
    <lineage>
        <taxon>Eukaryota</taxon>
        <taxon>Metazoa</taxon>
        <taxon>Spiralia</taxon>
        <taxon>Gnathifera</taxon>
        <taxon>Rotifera</taxon>
        <taxon>Eurotatoria</taxon>
        <taxon>Bdelloidea</taxon>
        <taxon>Philodinida</taxon>
        <taxon>Philodinidae</taxon>
        <taxon>Didymodactylos</taxon>
    </lineage>
</organism>
<keyword evidence="4" id="KW-1185">Reference proteome</keyword>
<dbReference type="EMBL" id="CAJOBC010110499">
    <property type="protein sequence ID" value="CAF4524919.1"/>
    <property type="molecule type" value="Genomic_DNA"/>
</dbReference>
<dbReference type="Proteomes" id="UP000663829">
    <property type="component" value="Unassembled WGS sequence"/>
</dbReference>
<name>A0A816CZK7_9BILA</name>
<dbReference type="OrthoDB" id="6752697at2759"/>
<evidence type="ECO:0000313" key="2">
    <source>
        <dbReference type="EMBL" id="CAF1628364.1"/>
    </source>
</evidence>
<feature type="non-terminal residue" evidence="2">
    <location>
        <position position="1"/>
    </location>
</feature>
<accession>A0A816CZK7</accession>
<dbReference type="EMBL" id="CAJNOQ010042841">
    <property type="protein sequence ID" value="CAF1628364.1"/>
    <property type="molecule type" value="Genomic_DNA"/>
</dbReference>
<reference evidence="2" key="1">
    <citation type="submission" date="2021-02" db="EMBL/GenBank/DDBJ databases">
        <authorList>
            <person name="Nowell W R."/>
        </authorList>
    </citation>
    <scope>NUCLEOTIDE SEQUENCE</scope>
</reference>
<protein>
    <recommendedName>
        <fullName evidence="1">Reverse transcriptase domain-containing protein</fullName>
    </recommendedName>
</protein>
<sequence>RYPYSGLARYVDDLLIVSELTEKQIKTLVEEFNNLNENLKFEMEFEKNHCITFLDVCIKFNSDEVRLETNWYRKPTASKRLLHYESDHSQAMKKNIATNMIKRIQIANNNVDHNNNDLTNDLNSAYLT</sequence>
<feature type="domain" description="Reverse transcriptase" evidence="1">
    <location>
        <begin position="1"/>
        <end position="76"/>
    </location>
</feature>